<dbReference type="InterPro" id="IPR000390">
    <property type="entry name" value="Small_drug/metabolite_transptr"/>
</dbReference>
<protein>
    <submittedName>
        <fullName evidence="10">QacE family quaternary ammonium compound efflux SMR transporter</fullName>
    </submittedName>
</protein>
<dbReference type="AlphaFoldDB" id="A0A6M0QUT1"/>
<keyword evidence="3" id="KW-1003">Cell membrane</keyword>
<comment type="similarity">
    <text evidence="7 8">Belongs to the drug/metabolite transporter (DMT) superfamily. Small multidrug resistance (SMR) (TC 2.A.7.1) family.</text>
</comment>
<dbReference type="InterPro" id="IPR037185">
    <property type="entry name" value="EmrE-like"/>
</dbReference>
<dbReference type="GO" id="GO:0015199">
    <property type="term" value="F:amino-acid betaine transmembrane transporter activity"/>
    <property type="evidence" value="ECO:0007669"/>
    <property type="project" value="TreeGrafter"/>
</dbReference>
<evidence type="ECO:0000256" key="1">
    <source>
        <dbReference type="ARBA" id="ARBA00004651"/>
    </source>
</evidence>
<proteinExistence type="inferred from homology"/>
<comment type="caution">
    <text evidence="10">The sequence shown here is derived from an EMBL/GenBank/DDBJ whole genome shotgun (WGS) entry which is preliminary data.</text>
</comment>
<dbReference type="PANTHER" id="PTHR30561">
    <property type="entry name" value="SMR FAMILY PROTON-DEPENDENT DRUG EFFLUX TRANSPORTER SUGE"/>
    <property type="match status" value="1"/>
</dbReference>
<evidence type="ECO:0000256" key="3">
    <source>
        <dbReference type="ARBA" id="ARBA00022475"/>
    </source>
</evidence>
<dbReference type="Pfam" id="PF00893">
    <property type="entry name" value="Multi_Drug_Res"/>
    <property type="match status" value="1"/>
</dbReference>
<dbReference type="Gene3D" id="1.10.3730.20">
    <property type="match status" value="1"/>
</dbReference>
<feature type="transmembrane region" description="Helical" evidence="9">
    <location>
        <begin position="85"/>
        <end position="104"/>
    </location>
</feature>
<accession>A0A6M0QUT1</accession>
<evidence type="ECO:0000256" key="5">
    <source>
        <dbReference type="ARBA" id="ARBA00022989"/>
    </source>
</evidence>
<reference evidence="10 11" key="1">
    <citation type="submission" date="2020-02" db="EMBL/GenBank/DDBJ databases">
        <authorList>
            <person name="Chen W.-M."/>
        </authorList>
    </citation>
    <scope>NUCLEOTIDE SEQUENCE [LARGE SCALE GENOMIC DNA]</scope>
    <source>
        <strain evidence="10 11">KMS-5</strain>
    </source>
</reference>
<dbReference type="SUPFAM" id="SSF103481">
    <property type="entry name" value="Multidrug resistance efflux transporter EmrE"/>
    <property type="match status" value="1"/>
</dbReference>
<keyword evidence="2" id="KW-0813">Transport</keyword>
<evidence type="ECO:0000256" key="7">
    <source>
        <dbReference type="ARBA" id="ARBA00038032"/>
    </source>
</evidence>
<organism evidence="10 11">
    <name type="scientific">Tabrizicola oligotrophica</name>
    <dbReference type="NCBI Taxonomy" id="2710650"/>
    <lineage>
        <taxon>Bacteria</taxon>
        <taxon>Pseudomonadati</taxon>
        <taxon>Pseudomonadota</taxon>
        <taxon>Alphaproteobacteria</taxon>
        <taxon>Rhodobacterales</taxon>
        <taxon>Paracoccaceae</taxon>
        <taxon>Tabrizicola</taxon>
    </lineage>
</organism>
<dbReference type="PANTHER" id="PTHR30561:SF1">
    <property type="entry name" value="MULTIDRUG TRANSPORTER EMRE"/>
    <property type="match status" value="1"/>
</dbReference>
<feature type="transmembrane region" description="Helical" evidence="9">
    <location>
        <begin position="34"/>
        <end position="51"/>
    </location>
</feature>
<evidence type="ECO:0000256" key="9">
    <source>
        <dbReference type="SAM" id="Phobius"/>
    </source>
</evidence>
<keyword evidence="4 8" id="KW-0812">Transmembrane</keyword>
<dbReference type="EMBL" id="JAAIVJ010000005">
    <property type="protein sequence ID" value="NEY90761.1"/>
    <property type="molecule type" value="Genomic_DNA"/>
</dbReference>
<keyword evidence="5 9" id="KW-1133">Transmembrane helix</keyword>
<evidence type="ECO:0000313" key="10">
    <source>
        <dbReference type="EMBL" id="NEY90761.1"/>
    </source>
</evidence>
<dbReference type="Proteomes" id="UP000477782">
    <property type="component" value="Unassembled WGS sequence"/>
</dbReference>
<evidence type="ECO:0000313" key="11">
    <source>
        <dbReference type="Proteomes" id="UP000477782"/>
    </source>
</evidence>
<evidence type="ECO:0000256" key="4">
    <source>
        <dbReference type="ARBA" id="ARBA00022692"/>
    </source>
</evidence>
<dbReference type="FunFam" id="1.10.3730.20:FF:000001">
    <property type="entry name" value="Quaternary ammonium compound resistance transporter SugE"/>
    <property type="match status" value="1"/>
</dbReference>
<dbReference type="RefSeq" id="WP_164625643.1">
    <property type="nucleotide sequence ID" value="NZ_JAAIVJ010000005.1"/>
</dbReference>
<dbReference type="GO" id="GO:1990961">
    <property type="term" value="P:xenobiotic detoxification by transmembrane export across the plasma membrane"/>
    <property type="evidence" value="ECO:0007669"/>
    <property type="project" value="UniProtKB-ARBA"/>
</dbReference>
<feature type="transmembrane region" description="Helical" evidence="9">
    <location>
        <begin position="58"/>
        <end position="79"/>
    </location>
</feature>
<comment type="subcellular location">
    <subcellularLocation>
        <location evidence="1 8">Cell membrane</location>
        <topology evidence="1 8">Multi-pass membrane protein</topology>
    </subcellularLocation>
</comment>
<gene>
    <name evidence="10" type="ORF">G4Z14_10680</name>
</gene>
<evidence type="ECO:0000256" key="6">
    <source>
        <dbReference type="ARBA" id="ARBA00023136"/>
    </source>
</evidence>
<dbReference type="InterPro" id="IPR045324">
    <property type="entry name" value="Small_multidrug_res"/>
</dbReference>
<evidence type="ECO:0000256" key="8">
    <source>
        <dbReference type="RuleBase" id="RU003942"/>
    </source>
</evidence>
<dbReference type="GO" id="GO:0031460">
    <property type="term" value="P:glycine betaine transport"/>
    <property type="evidence" value="ECO:0007669"/>
    <property type="project" value="TreeGrafter"/>
</dbReference>
<name>A0A6M0QUT1_9RHOB</name>
<evidence type="ECO:0000256" key="2">
    <source>
        <dbReference type="ARBA" id="ARBA00022448"/>
    </source>
</evidence>
<dbReference type="GO" id="GO:0015297">
    <property type="term" value="F:antiporter activity"/>
    <property type="evidence" value="ECO:0007669"/>
    <property type="project" value="TreeGrafter"/>
</dbReference>
<keyword evidence="11" id="KW-1185">Reference proteome</keyword>
<dbReference type="GO" id="GO:0015220">
    <property type="term" value="F:choline transmembrane transporter activity"/>
    <property type="evidence" value="ECO:0007669"/>
    <property type="project" value="TreeGrafter"/>
</dbReference>
<dbReference type="GO" id="GO:0005886">
    <property type="term" value="C:plasma membrane"/>
    <property type="evidence" value="ECO:0007669"/>
    <property type="project" value="UniProtKB-SubCell"/>
</dbReference>
<keyword evidence="6 9" id="KW-0472">Membrane</keyword>
<sequence length="110" mass="11740">MRTYLFLLAAIVLEVIATTALARSASFTRAVPSLISAVGYAGAFWLLSVPLRHLPTGIVYAIWSGLGIVLITAVAWIWQRQALDGPALLGLSMILAGVLVIHLFSTAVNH</sequence>